<sequence>MSHDANTNPPGVSPPAPPVRPERKWTPPLILAALAFLLGLFGDMADTTGRIAGWFRDPPLPKISEEYLMVELEPGIGIREGFERIAEQVQGVRMVQPAWLLHLDDQVMQATQVFCAGSAGSLAMGGEGDDPVPAETVAGWEAACRSDTRADVILGTYALRSFDPDPLTGLRIELALLDNDQKAIDAYDGFIDGSLSQDPPCFKSSISDECVADRVGTEMMDGLPVIGPGEQLILPIFASVRLVWDQAAIESAGIDAGETMYDGLAPTPFRFPARVYLGDRVLIENPRPMNATPSLRQGFYEGRG</sequence>
<name>A0A521DZM0_9RHOB</name>
<gene>
    <name evidence="2" type="ORF">SAMN06265221_110115</name>
</gene>
<dbReference type="AlphaFoldDB" id="A0A521DZM0"/>
<organism evidence="2 3">
    <name type="scientific">Paracoccus laeviglucosivorans</name>
    <dbReference type="NCBI Taxonomy" id="1197861"/>
    <lineage>
        <taxon>Bacteria</taxon>
        <taxon>Pseudomonadati</taxon>
        <taxon>Pseudomonadota</taxon>
        <taxon>Alphaproteobacteria</taxon>
        <taxon>Rhodobacterales</taxon>
        <taxon>Paracoccaceae</taxon>
        <taxon>Paracoccus</taxon>
    </lineage>
</organism>
<evidence type="ECO:0000256" key="1">
    <source>
        <dbReference type="SAM" id="MobiDB-lite"/>
    </source>
</evidence>
<keyword evidence="3" id="KW-1185">Reference proteome</keyword>
<evidence type="ECO:0000313" key="2">
    <source>
        <dbReference type="EMBL" id="SMO77072.1"/>
    </source>
</evidence>
<proteinExistence type="predicted"/>
<reference evidence="2 3" key="1">
    <citation type="submission" date="2017-05" db="EMBL/GenBank/DDBJ databases">
        <authorList>
            <person name="Varghese N."/>
            <person name="Submissions S."/>
        </authorList>
    </citation>
    <scope>NUCLEOTIDE SEQUENCE [LARGE SCALE GENOMIC DNA]</scope>
    <source>
        <strain evidence="2 3">DSM 100094</strain>
    </source>
</reference>
<dbReference type="Proteomes" id="UP000319014">
    <property type="component" value="Unassembled WGS sequence"/>
</dbReference>
<accession>A0A521DZM0</accession>
<evidence type="ECO:0000313" key="3">
    <source>
        <dbReference type="Proteomes" id="UP000319014"/>
    </source>
</evidence>
<dbReference type="RefSeq" id="WP_142663504.1">
    <property type="nucleotide sequence ID" value="NZ_FXTK01000010.1"/>
</dbReference>
<protein>
    <submittedName>
        <fullName evidence="2">Uncharacterized protein</fullName>
    </submittedName>
</protein>
<feature type="region of interest" description="Disordered" evidence="1">
    <location>
        <begin position="1"/>
        <end position="21"/>
    </location>
</feature>
<dbReference type="EMBL" id="FXTK01000010">
    <property type="protein sequence ID" value="SMO77072.1"/>
    <property type="molecule type" value="Genomic_DNA"/>
</dbReference>